<evidence type="ECO:0000313" key="14">
    <source>
        <dbReference type="Proteomes" id="UP000184346"/>
    </source>
</evidence>
<name>A0A1M5AZ77_9GAMM</name>
<dbReference type="Pfam" id="PF05193">
    <property type="entry name" value="Peptidase_M16_C"/>
    <property type="match status" value="1"/>
</dbReference>
<feature type="region of interest" description="Disordered" evidence="9">
    <location>
        <begin position="617"/>
        <end position="639"/>
    </location>
</feature>
<comment type="similarity">
    <text evidence="2 8">Belongs to the peptidase M16 family.</text>
</comment>
<evidence type="ECO:0000256" key="5">
    <source>
        <dbReference type="ARBA" id="ARBA00022801"/>
    </source>
</evidence>
<dbReference type="InterPro" id="IPR007863">
    <property type="entry name" value="Peptidase_M16_C"/>
</dbReference>
<dbReference type="GO" id="GO:0005737">
    <property type="term" value="C:cytoplasm"/>
    <property type="evidence" value="ECO:0007669"/>
    <property type="project" value="UniProtKB-ARBA"/>
</dbReference>
<dbReference type="OrthoDB" id="9811314at2"/>
<dbReference type="GO" id="GO:0046872">
    <property type="term" value="F:metal ion binding"/>
    <property type="evidence" value="ECO:0007669"/>
    <property type="project" value="UniProtKB-KW"/>
</dbReference>
<evidence type="ECO:0000256" key="2">
    <source>
        <dbReference type="ARBA" id="ARBA00007261"/>
    </source>
</evidence>
<evidence type="ECO:0000256" key="3">
    <source>
        <dbReference type="ARBA" id="ARBA00022670"/>
    </source>
</evidence>
<dbReference type="AlphaFoldDB" id="A0A1M5AZ77"/>
<keyword evidence="6" id="KW-0862">Zinc</keyword>
<organism evidence="13 14">
    <name type="scientific">Modicisalibacter ilicicola DSM 19980</name>
    <dbReference type="NCBI Taxonomy" id="1121942"/>
    <lineage>
        <taxon>Bacteria</taxon>
        <taxon>Pseudomonadati</taxon>
        <taxon>Pseudomonadota</taxon>
        <taxon>Gammaproteobacteria</taxon>
        <taxon>Oceanospirillales</taxon>
        <taxon>Halomonadaceae</taxon>
        <taxon>Modicisalibacter</taxon>
    </lineage>
</organism>
<dbReference type="STRING" id="1121942.SAMN02745148_02401"/>
<dbReference type="InterPro" id="IPR050626">
    <property type="entry name" value="Peptidase_M16"/>
</dbReference>
<sequence length="834" mass="89942">MTDQAEVPGLPAGNRLAERRLANGVRTLAIEVPTARQVRLVAAVGVGYLDEPETLPGLAHLLEHALFLGSPGHPQPGDFAAWVGEQGGRYNAHTGEQATDVHLTLPPDAGQAGLTRLLDLVLRPCLREMLIAREVEVIEAEFRARLSDPELHRQRARSRLYRPSHPAFRCHHGHRQSLGNDLPALLAALRTFHAQHYHAERLSLVMLGPEPVDRQLALLAAAGEIPGDTAGPPAILPAHPWRWAEPARVQWSLPEGQPTATPVLEMIWPLPDPLTPEQRWVGEQLAQALADGKLAATLQPHLALLDLEAHLSTESGAALGLTLTLREEPSSRHVETLLATCQSHLQRLVTRFATEPPGPSSSALHDLDAWPRQLACRLATGQPARPSPPNSAAAAEATVELEGWLVPERCRVLEALPTPARLHESIAETGTRFCRCPPGPFSAAWPVRPAPPLAPHRLQQDSAPVAPGTILDDEALLVWWGGGPPPADAFWGLAWPAPMADQPARLIEWRRRTLALRQTAQALGLHLSLGGDGRGDWLLATGDAARLESCLAQGLAAWPTTPDLAPSLPSPGLLAQRLLALLDTLAAPRRDDDSRIIAWAGGTLGAAQTLAGSRRLSEGFAGSSTPDLPSPEATSQALEPEGQPIRWLPPQGGDRAVMLQVDARDDSPTSRALFQLLAQCHDAAFQQALRQHQGLGYVAAVRYREGSGWPRLGYVVQSPHADINVLKHAVSDFLARQGVMLAALDAAVFERRRAGLASAWGPPETPGEAMARAWQGVRRNGDPAPWLLAREALAGLTVERLIAQATALVEGRLTWQWWAHSPVGLGSSEIRDQL</sequence>
<comment type="cofactor">
    <cofactor evidence="1">
        <name>Zn(2+)</name>
        <dbReference type="ChEBI" id="CHEBI:29105"/>
    </cofactor>
</comment>
<evidence type="ECO:0000256" key="6">
    <source>
        <dbReference type="ARBA" id="ARBA00022833"/>
    </source>
</evidence>
<dbReference type="EMBL" id="FQUJ01000010">
    <property type="protein sequence ID" value="SHF35466.1"/>
    <property type="molecule type" value="Genomic_DNA"/>
</dbReference>
<feature type="domain" description="Peptidase M16 N-terminal" evidence="10">
    <location>
        <begin position="28"/>
        <end position="157"/>
    </location>
</feature>
<gene>
    <name evidence="13" type="ORF">SAMN02745148_02401</name>
</gene>
<reference evidence="13 14" key="1">
    <citation type="submission" date="2016-11" db="EMBL/GenBank/DDBJ databases">
        <authorList>
            <person name="Jaros S."/>
            <person name="Januszkiewicz K."/>
            <person name="Wedrychowicz H."/>
        </authorList>
    </citation>
    <scope>NUCLEOTIDE SEQUENCE [LARGE SCALE GENOMIC DNA]</scope>
    <source>
        <strain evidence="13 14">DSM 19980</strain>
    </source>
</reference>
<dbReference type="Pfam" id="PF22456">
    <property type="entry name" value="PqqF-like_C_4"/>
    <property type="match status" value="1"/>
</dbReference>
<feature type="domain" description="Peptidase M16 C-terminal" evidence="11">
    <location>
        <begin position="187"/>
        <end position="349"/>
    </location>
</feature>
<evidence type="ECO:0000256" key="9">
    <source>
        <dbReference type="SAM" id="MobiDB-lite"/>
    </source>
</evidence>
<evidence type="ECO:0000259" key="11">
    <source>
        <dbReference type="Pfam" id="PF05193"/>
    </source>
</evidence>
<evidence type="ECO:0000256" key="1">
    <source>
        <dbReference type="ARBA" id="ARBA00001947"/>
    </source>
</evidence>
<keyword evidence="4" id="KW-0479">Metal-binding</keyword>
<protein>
    <submittedName>
        <fullName evidence="13">Peptidase M16 inactive domain-containing protein</fullName>
    </submittedName>
</protein>
<accession>A0A1M5AZ77</accession>
<dbReference type="PROSITE" id="PS00143">
    <property type="entry name" value="INSULINASE"/>
    <property type="match status" value="1"/>
</dbReference>
<evidence type="ECO:0000313" key="13">
    <source>
        <dbReference type="EMBL" id="SHF35466.1"/>
    </source>
</evidence>
<dbReference type="SUPFAM" id="SSF63411">
    <property type="entry name" value="LuxS/MPP-like metallohydrolase"/>
    <property type="match status" value="2"/>
</dbReference>
<dbReference type="GO" id="GO:0006508">
    <property type="term" value="P:proteolysis"/>
    <property type="evidence" value="ECO:0007669"/>
    <property type="project" value="UniProtKB-KW"/>
</dbReference>
<keyword evidence="14" id="KW-1185">Reference proteome</keyword>
<keyword evidence="3" id="KW-0645">Protease</keyword>
<dbReference type="InterPro" id="IPR054734">
    <property type="entry name" value="PqqF-like_C_4"/>
</dbReference>
<dbReference type="Proteomes" id="UP000184346">
    <property type="component" value="Unassembled WGS sequence"/>
</dbReference>
<evidence type="ECO:0000259" key="10">
    <source>
        <dbReference type="Pfam" id="PF00675"/>
    </source>
</evidence>
<dbReference type="PANTHER" id="PTHR43690:SF18">
    <property type="entry name" value="INSULIN-DEGRADING ENZYME-RELATED"/>
    <property type="match status" value="1"/>
</dbReference>
<feature type="domain" description="Coenzyme PQQ synthesis protein F-like C-terminal lobe" evidence="12">
    <location>
        <begin position="676"/>
        <end position="774"/>
    </location>
</feature>
<feature type="compositionally biased region" description="Polar residues" evidence="9">
    <location>
        <begin position="622"/>
        <end position="637"/>
    </location>
</feature>
<dbReference type="PANTHER" id="PTHR43690">
    <property type="entry name" value="NARDILYSIN"/>
    <property type="match status" value="1"/>
</dbReference>
<dbReference type="GO" id="GO:0004222">
    <property type="term" value="F:metalloendopeptidase activity"/>
    <property type="evidence" value="ECO:0007669"/>
    <property type="project" value="InterPro"/>
</dbReference>
<evidence type="ECO:0000256" key="8">
    <source>
        <dbReference type="RuleBase" id="RU004447"/>
    </source>
</evidence>
<keyword evidence="7" id="KW-0482">Metalloprotease</keyword>
<proteinExistence type="inferred from homology"/>
<keyword evidence="5" id="KW-0378">Hydrolase</keyword>
<dbReference type="Gene3D" id="3.30.830.10">
    <property type="entry name" value="Metalloenzyme, LuxS/M16 peptidase-like"/>
    <property type="match status" value="2"/>
</dbReference>
<dbReference type="InterPro" id="IPR001431">
    <property type="entry name" value="Pept_M16_Zn_BS"/>
</dbReference>
<dbReference type="RefSeq" id="WP_072823140.1">
    <property type="nucleotide sequence ID" value="NZ_FQUJ01000010.1"/>
</dbReference>
<evidence type="ECO:0000256" key="4">
    <source>
        <dbReference type="ARBA" id="ARBA00022723"/>
    </source>
</evidence>
<dbReference type="InterPro" id="IPR011765">
    <property type="entry name" value="Pept_M16_N"/>
</dbReference>
<evidence type="ECO:0000256" key="7">
    <source>
        <dbReference type="ARBA" id="ARBA00023049"/>
    </source>
</evidence>
<dbReference type="Pfam" id="PF00675">
    <property type="entry name" value="Peptidase_M16"/>
    <property type="match status" value="1"/>
</dbReference>
<dbReference type="InterPro" id="IPR011249">
    <property type="entry name" value="Metalloenz_LuxS/M16"/>
</dbReference>
<evidence type="ECO:0000259" key="12">
    <source>
        <dbReference type="Pfam" id="PF22456"/>
    </source>
</evidence>